<dbReference type="PANTHER" id="PTHR43738">
    <property type="entry name" value="ABC TRANSPORTER, MEMBRANE PROTEIN"/>
    <property type="match status" value="1"/>
</dbReference>
<comment type="subunit">
    <text evidence="3">The complex is composed of two ATP-binding proteins (HrtA), two transmembrane proteins (HrtB) and a solute-binding protein.</text>
</comment>
<keyword evidence="14" id="KW-1185">Reference proteome</keyword>
<dbReference type="OrthoDB" id="384327at2"/>
<evidence type="ECO:0000256" key="5">
    <source>
        <dbReference type="ARBA" id="ARBA00022448"/>
    </source>
</evidence>
<protein>
    <recommendedName>
        <fullName evidence="4">Putative hemin transport system permease protein HrtB</fullName>
    </recommendedName>
</protein>
<evidence type="ECO:0000256" key="8">
    <source>
        <dbReference type="ARBA" id="ARBA00022989"/>
    </source>
</evidence>
<evidence type="ECO:0000256" key="3">
    <source>
        <dbReference type="ARBA" id="ARBA00011131"/>
    </source>
</evidence>
<evidence type="ECO:0000256" key="4">
    <source>
        <dbReference type="ARBA" id="ARBA00016962"/>
    </source>
</evidence>
<evidence type="ECO:0000256" key="6">
    <source>
        <dbReference type="ARBA" id="ARBA00022475"/>
    </source>
</evidence>
<evidence type="ECO:0000256" key="10">
    <source>
        <dbReference type="ARBA" id="ARBA00024973"/>
    </source>
</evidence>
<dbReference type="GO" id="GO:0005886">
    <property type="term" value="C:plasma membrane"/>
    <property type="evidence" value="ECO:0007669"/>
    <property type="project" value="UniProtKB-SubCell"/>
</dbReference>
<dbReference type="PATRIC" id="fig|1265861.3.peg.1832"/>
<comment type="function">
    <text evidence="10">Part of the ABC transporter complex hrt involved in hemin import. Responsible for the translocation of the substrate across the membrane.</text>
</comment>
<gene>
    <name evidence="13" type="ORF">BCAMP_09340</name>
</gene>
<comment type="subcellular location">
    <subcellularLocation>
        <location evidence="1">Cell membrane</location>
        <topology evidence="1">Multi-pass membrane protein</topology>
    </subcellularLocation>
</comment>
<evidence type="ECO:0000313" key="14">
    <source>
        <dbReference type="Proteomes" id="UP000019243"/>
    </source>
</evidence>
<evidence type="ECO:0000256" key="2">
    <source>
        <dbReference type="ARBA" id="ARBA00008697"/>
    </source>
</evidence>
<evidence type="ECO:0000256" key="7">
    <source>
        <dbReference type="ARBA" id="ARBA00022692"/>
    </source>
</evidence>
<comment type="caution">
    <text evidence="13">The sequence shown here is derived from an EMBL/GenBank/DDBJ whole genome shotgun (WGS) entry which is preliminary data.</text>
</comment>
<keyword evidence="9 11" id="KW-0472">Membrane</keyword>
<reference evidence="13 14" key="1">
    <citation type="submission" date="2012-12" db="EMBL/GenBank/DDBJ databases">
        <title>Novel taxa of Listeriaceae from agricultural environments in the United States.</title>
        <authorList>
            <person name="den Bakker H.C."/>
            <person name="Allred A."/>
            <person name="Warchocki S."/>
            <person name="Wright E.M."/>
            <person name="Burrell A."/>
            <person name="Nightingale K.K."/>
            <person name="Kephart D."/>
            <person name="Wiedmann M."/>
        </authorList>
    </citation>
    <scope>NUCLEOTIDE SEQUENCE [LARGE SCALE GENOMIC DNA]</scope>
    <source>
        <strain evidence="13 14">FSL F6-1037</strain>
    </source>
</reference>
<keyword evidence="5" id="KW-0813">Transport</keyword>
<keyword evidence="8 11" id="KW-1133">Transmembrane helix</keyword>
<organism evidence="13 14">
    <name type="scientific">Brochothrix campestris FSL F6-1037</name>
    <dbReference type="NCBI Taxonomy" id="1265861"/>
    <lineage>
        <taxon>Bacteria</taxon>
        <taxon>Bacillati</taxon>
        <taxon>Bacillota</taxon>
        <taxon>Bacilli</taxon>
        <taxon>Bacillales</taxon>
        <taxon>Listeriaceae</taxon>
        <taxon>Brochothrix</taxon>
    </lineage>
</organism>
<evidence type="ECO:0000256" key="1">
    <source>
        <dbReference type="ARBA" id="ARBA00004651"/>
    </source>
</evidence>
<feature type="transmembrane region" description="Helical" evidence="11">
    <location>
        <begin position="282"/>
        <end position="303"/>
    </location>
</feature>
<dbReference type="Pfam" id="PF02687">
    <property type="entry name" value="FtsX"/>
    <property type="match status" value="1"/>
</dbReference>
<accession>W7CQP7</accession>
<keyword evidence="6" id="KW-1003">Cell membrane</keyword>
<dbReference type="STRING" id="1265861.BCAMP_09340"/>
<evidence type="ECO:0000313" key="13">
    <source>
        <dbReference type="EMBL" id="EUJ38051.1"/>
    </source>
</evidence>
<dbReference type="AlphaFoldDB" id="W7CQP7"/>
<evidence type="ECO:0000256" key="11">
    <source>
        <dbReference type="SAM" id="Phobius"/>
    </source>
</evidence>
<feature type="domain" description="ABC3 transporter permease C-terminal" evidence="12">
    <location>
        <begin position="242"/>
        <end position="353"/>
    </location>
</feature>
<comment type="similarity">
    <text evidence="2">Belongs to the ABC-4 integral membrane protein family. HrtB subfamily.</text>
</comment>
<feature type="transmembrane region" description="Helical" evidence="11">
    <location>
        <begin position="240"/>
        <end position="262"/>
    </location>
</feature>
<keyword evidence="7 11" id="KW-0812">Transmembrane</keyword>
<feature type="transmembrane region" description="Helical" evidence="11">
    <location>
        <begin position="15"/>
        <end position="36"/>
    </location>
</feature>
<dbReference type="PANTHER" id="PTHR43738:SF1">
    <property type="entry name" value="HEMIN TRANSPORT SYSTEM PERMEASE PROTEIN HRTB-RELATED"/>
    <property type="match status" value="1"/>
</dbReference>
<dbReference type="Proteomes" id="UP000019243">
    <property type="component" value="Unassembled WGS sequence"/>
</dbReference>
<dbReference type="RefSeq" id="WP_035315031.1">
    <property type="nucleotide sequence ID" value="NZ_AODH01000038.1"/>
</dbReference>
<evidence type="ECO:0000256" key="9">
    <source>
        <dbReference type="ARBA" id="ARBA00023136"/>
    </source>
</evidence>
<dbReference type="InterPro" id="IPR051125">
    <property type="entry name" value="ABC-4/HrtB_transporter"/>
</dbReference>
<sequence length="359" mass="38644">MFLGWKEIKHAKLRYGLIIGVLVLVSYLVFVLSGLANGLKDLNREAVDSWGASAIILTADSDISLPSSSFSLAEGKKIDVPEKNKAYLGNLSTVIQKVKTEDKEKVSIFGIDEKSFVMPELSSGKAFSKIGEVVAADALKEDGYKVGDTFKVASSDKKVTIVGFTPKAKFNAAPVLYTSMDTYQDIKFDRIAEDDNFAINAIALKGNKASKVDVNSDFEVTTTETFIEKLPGYSAQSLTLNFMIIFLFVIVSIIIAIFLYVLTIQKVSMFGVMKAQGISSGFLARSVVAQTFILAFIGVVIGFGLTAITGAALPAAVPISIDYITLVFYAILFIIVAIIGALVSVRTIVKIDPLKAIGG</sequence>
<feature type="transmembrane region" description="Helical" evidence="11">
    <location>
        <begin position="323"/>
        <end position="345"/>
    </location>
</feature>
<dbReference type="InterPro" id="IPR003838">
    <property type="entry name" value="ABC3_permease_C"/>
</dbReference>
<dbReference type="EMBL" id="AODH01000038">
    <property type="protein sequence ID" value="EUJ38051.1"/>
    <property type="molecule type" value="Genomic_DNA"/>
</dbReference>
<name>W7CQP7_9LIST</name>
<proteinExistence type="inferred from homology"/>
<evidence type="ECO:0000259" key="12">
    <source>
        <dbReference type="Pfam" id="PF02687"/>
    </source>
</evidence>